<feature type="non-terminal residue" evidence="3">
    <location>
        <position position="1"/>
    </location>
</feature>
<comment type="caution">
    <text evidence="3">The sequence shown here is derived from an EMBL/GenBank/DDBJ whole genome shotgun (WGS) entry which is preliminary data.</text>
</comment>
<protein>
    <recommendedName>
        <fullName evidence="5">HTH psq-type domain-containing protein</fullName>
    </recommendedName>
</protein>
<dbReference type="EMBL" id="BGPR01131524">
    <property type="protein sequence ID" value="GBN46970.1"/>
    <property type="molecule type" value="Genomic_DNA"/>
</dbReference>
<dbReference type="Proteomes" id="UP000499080">
    <property type="component" value="Unassembled WGS sequence"/>
</dbReference>
<evidence type="ECO:0008006" key="5">
    <source>
        <dbReference type="Google" id="ProtNLM"/>
    </source>
</evidence>
<name>A0A4Y2PAM1_ARAVE</name>
<reference evidence="3 4" key="1">
    <citation type="journal article" date="2019" name="Sci. Rep.">
        <title>Orb-weaving spider Araneus ventricosus genome elucidates the spidroin gene catalogue.</title>
        <authorList>
            <person name="Kono N."/>
            <person name="Nakamura H."/>
            <person name="Ohtoshi R."/>
            <person name="Moran D.A.P."/>
            <person name="Shinohara A."/>
            <person name="Yoshida Y."/>
            <person name="Fujiwara M."/>
            <person name="Mori M."/>
            <person name="Tomita M."/>
            <person name="Arakawa K."/>
        </authorList>
    </citation>
    <scope>NUCLEOTIDE SEQUENCE [LARGE SCALE GENOMIC DNA]</scope>
</reference>
<proteinExistence type="predicted"/>
<evidence type="ECO:0000313" key="2">
    <source>
        <dbReference type="EMBL" id="GBN46970.1"/>
    </source>
</evidence>
<dbReference type="AlphaFoldDB" id="A0A4Y2PAM1"/>
<dbReference type="InterPro" id="IPR009057">
    <property type="entry name" value="Homeodomain-like_sf"/>
</dbReference>
<dbReference type="EMBL" id="BGPR01131656">
    <property type="protein sequence ID" value="GBN47287.1"/>
    <property type="molecule type" value="Genomic_DNA"/>
</dbReference>
<evidence type="ECO:0000313" key="4">
    <source>
        <dbReference type="Proteomes" id="UP000499080"/>
    </source>
</evidence>
<organism evidence="3 4">
    <name type="scientific">Araneus ventricosus</name>
    <name type="common">Orbweaver spider</name>
    <name type="synonym">Epeira ventricosa</name>
    <dbReference type="NCBI Taxonomy" id="182803"/>
    <lineage>
        <taxon>Eukaryota</taxon>
        <taxon>Metazoa</taxon>
        <taxon>Ecdysozoa</taxon>
        <taxon>Arthropoda</taxon>
        <taxon>Chelicerata</taxon>
        <taxon>Arachnida</taxon>
        <taxon>Araneae</taxon>
        <taxon>Araneomorphae</taxon>
        <taxon>Entelegynae</taxon>
        <taxon>Araneoidea</taxon>
        <taxon>Araneidae</taxon>
        <taxon>Araneus</taxon>
    </lineage>
</organism>
<sequence>LPANMVCYVRKSDRGNASSETMKVAILEVKLNKKSISGVSQQYGIHRNTLTRYCNKYEELVKSPYQSKSPY</sequence>
<evidence type="ECO:0000313" key="3">
    <source>
        <dbReference type="EMBL" id="GBN47287.1"/>
    </source>
</evidence>
<keyword evidence="4" id="KW-1185">Reference proteome</keyword>
<dbReference type="OrthoDB" id="4327074at2759"/>
<comment type="subcellular location">
    <subcellularLocation>
        <location evidence="1">Nucleus</location>
    </subcellularLocation>
</comment>
<accession>A0A4Y2PAM1</accession>
<dbReference type="GO" id="GO:0005634">
    <property type="term" value="C:nucleus"/>
    <property type="evidence" value="ECO:0007669"/>
    <property type="project" value="UniProtKB-SubCell"/>
</dbReference>
<gene>
    <name evidence="2" type="ORF">AVEN_56507_1</name>
    <name evidence="3" type="ORF">AVEN_73810_1</name>
</gene>
<dbReference type="SUPFAM" id="SSF46689">
    <property type="entry name" value="Homeodomain-like"/>
    <property type="match status" value="1"/>
</dbReference>
<evidence type="ECO:0000256" key="1">
    <source>
        <dbReference type="ARBA" id="ARBA00004123"/>
    </source>
</evidence>